<dbReference type="EMBL" id="CP033459">
    <property type="protein sequence ID" value="QFQ13711.1"/>
    <property type="molecule type" value="Genomic_DNA"/>
</dbReference>
<keyword evidence="1" id="KW-0378">Hydrolase</keyword>
<sequence length="407" mass="46054">MVCAEVPDSTIGHWGVAVDAAPGIVLKADDYESMWLKDNGAFTAGAEVRYQTLPTDGNAFDRDYGYPVLGAGVRYGYYRGVTMHKSPAPDWGPYWTEAGYDSRMGNVLTAYGFFERPLLRKKRWLVDYRLNFGVSYTAHPYSPGNNVDNELIGSRWGIYVGLGMHGTYFFHPQWGIRAGLEFAHNSNGGMNRPNKGSNLLAPMLGVVYREPQNAKAQDALLKHGDAENVNLKGFKKNLYFTAAVGVGGKVLLEDWLYTQFNAPPEDKDYRTPHFRLRPQYSAQLDMMYRYARRWASGVGADVFYSTGAKRIEELDKYYGYNLRHSPWSVGLAAKHEAFYGNLSLNLSLGFYVFRRMGNTAKWEEKPYYERIGVKYTFPKLHGLFLACNVKAHFTKADYTEVIVGVKI</sequence>
<keyword evidence="2" id="KW-1185">Reference proteome</keyword>
<reference evidence="1 2" key="1">
    <citation type="submission" date="2018-11" db="EMBL/GenBank/DDBJ databases">
        <authorList>
            <person name="Na S.W."/>
            <person name="Baik M."/>
        </authorList>
    </citation>
    <scope>NUCLEOTIDE SEQUENCE [LARGE SCALE GENOMIC DNA]</scope>
    <source>
        <strain evidence="1 2">E39</strain>
    </source>
</reference>
<protein>
    <submittedName>
        <fullName evidence="1">Acyloxyacyl hydrolase</fullName>
    </submittedName>
</protein>
<evidence type="ECO:0000313" key="2">
    <source>
        <dbReference type="Proteomes" id="UP000249375"/>
    </source>
</evidence>
<dbReference type="GO" id="GO:0016787">
    <property type="term" value="F:hydrolase activity"/>
    <property type="evidence" value="ECO:0007669"/>
    <property type="project" value="UniProtKB-KW"/>
</dbReference>
<dbReference type="AlphaFoldDB" id="A0A5P8E9M1"/>
<accession>A0A5P8E9M1</accession>
<gene>
    <name evidence="1" type="ORF">C7Y71_004280</name>
</gene>
<evidence type="ECO:0000313" key="1">
    <source>
        <dbReference type="EMBL" id="QFQ13711.1"/>
    </source>
</evidence>
<proteinExistence type="predicted"/>
<dbReference type="InterPro" id="IPR018550">
    <property type="entry name" value="Lipid-A_deacylase-rel"/>
</dbReference>
<dbReference type="Pfam" id="PF09411">
    <property type="entry name" value="PagL"/>
    <property type="match status" value="1"/>
</dbReference>
<dbReference type="OrthoDB" id="627554at2"/>
<organism evidence="1 2">
    <name type="scientific">Pseudoprevotella muciniphila</name>
    <dbReference type="NCBI Taxonomy" id="2133944"/>
    <lineage>
        <taxon>Bacteria</taxon>
        <taxon>Pseudomonadati</taxon>
        <taxon>Bacteroidota</taxon>
        <taxon>Bacteroidia</taxon>
        <taxon>Bacteroidales</taxon>
        <taxon>Prevotellaceae</taxon>
        <taxon>Pseudoprevotella</taxon>
    </lineage>
</organism>
<name>A0A5P8E9M1_9BACT</name>
<dbReference type="Proteomes" id="UP000249375">
    <property type="component" value="Chromosome"/>
</dbReference>
<dbReference type="KEGG" id="alq:C7Y71_004280"/>
<dbReference type="Gene3D" id="2.40.160.20">
    <property type="match status" value="1"/>
</dbReference>